<proteinExistence type="predicted"/>
<dbReference type="PANTHER" id="PTHR42305:SF1">
    <property type="entry name" value="MEMBRANE PROTEIN RV1733C-RELATED"/>
    <property type="match status" value="1"/>
</dbReference>
<evidence type="ECO:0008006" key="3">
    <source>
        <dbReference type="Google" id="ProtNLM"/>
    </source>
</evidence>
<dbReference type="PANTHER" id="PTHR42305">
    <property type="entry name" value="MEMBRANE PROTEIN RV1733C-RELATED"/>
    <property type="match status" value="1"/>
</dbReference>
<name>A0A2N9B1Y9_STRCX</name>
<dbReference type="Proteomes" id="UP000235464">
    <property type="component" value="Chromosome I"/>
</dbReference>
<protein>
    <recommendedName>
        <fullName evidence="3">Proline rich protein membrane protein</fullName>
    </recommendedName>
</protein>
<dbReference type="EMBL" id="LT963352">
    <property type="protein sequence ID" value="SOR77325.1"/>
    <property type="molecule type" value="Genomic_DNA"/>
</dbReference>
<evidence type="ECO:0000313" key="1">
    <source>
        <dbReference type="EMBL" id="SOR77325.1"/>
    </source>
</evidence>
<organism evidence="1 2">
    <name type="scientific">Streptomyces chartreusis NRRL 3882</name>
    <dbReference type="NCBI Taxonomy" id="1079985"/>
    <lineage>
        <taxon>Bacteria</taxon>
        <taxon>Bacillati</taxon>
        <taxon>Actinomycetota</taxon>
        <taxon>Actinomycetes</taxon>
        <taxon>Kitasatosporales</taxon>
        <taxon>Streptomycetaceae</taxon>
        <taxon>Streptomyces</taxon>
    </lineage>
</organism>
<dbReference type="InterPro" id="IPR039708">
    <property type="entry name" value="MT1774/Rv1733c-like"/>
</dbReference>
<keyword evidence="2" id="KW-1185">Reference proteome</keyword>
<gene>
    <name evidence="1" type="ORF">SCNRRL3882_0797</name>
</gene>
<evidence type="ECO:0000313" key="2">
    <source>
        <dbReference type="Proteomes" id="UP000235464"/>
    </source>
</evidence>
<dbReference type="AlphaFoldDB" id="A0A2N9B1Y9"/>
<dbReference type="RefSeq" id="WP_010043624.1">
    <property type="nucleotide sequence ID" value="NZ_LT962942.1"/>
</dbReference>
<sequence>MFWRLRRNPLRRASDLVQAWIGLGLLLAVLAATPAAMFLAGDTAHRHYTRTAQYQTATRHHTTAILVEDARRHPEPGSVEARKTRYPTKVRFTDPDGRTRTAKTDVEPALPRGSTVRVWADTDGKITDPPLSPGQIRSRAMGWALITGLGVHATAAAVYGAAAHVIQRRNLAAWGTAWAETSPRWTTSP</sequence>
<accession>A0A2N9B1Y9</accession>
<reference evidence="2" key="1">
    <citation type="submission" date="2017-11" db="EMBL/GenBank/DDBJ databases">
        <authorList>
            <person name="Wibberg D."/>
        </authorList>
    </citation>
    <scope>NUCLEOTIDE SEQUENCE [LARGE SCALE GENOMIC DNA]</scope>
</reference>